<feature type="compositionally biased region" description="Basic and acidic residues" evidence="12">
    <location>
        <begin position="330"/>
        <end position="342"/>
    </location>
</feature>
<dbReference type="RefSeq" id="XP_035829180.1">
    <property type="nucleotide sequence ID" value="XM_035973287.1"/>
</dbReference>
<evidence type="ECO:0000256" key="8">
    <source>
        <dbReference type="ARBA" id="ARBA00023159"/>
    </source>
</evidence>
<feature type="domain" description="C2H2-type" evidence="13">
    <location>
        <begin position="214"/>
        <end position="243"/>
    </location>
</feature>
<dbReference type="PROSITE" id="PS00028">
    <property type="entry name" value="ZINC_FINGER_C2H2_1"/>
    <property type="match status" value="5"/>
</dbReference>
<evidence type="ECO:0000259" key="13">
    <source>
        <dbReference type="PROSITE" id="PS50157"/>
    </source>
</evidence>
<comment type="subcellular location">
    <subcellularLocation>
        <location evidence="1">Nucleus</location>
    </subcellularLocation>
</comment>
<feature type="domain" description="C2H2-type" evidence="13">
    <location>
        <begin position="304"/>
        <end position="331"/>
    </location>
</feature>
<keyword evidence="8" id="KW-0010">Activator</keyword>
<dbReference type="InterPro" id="IPR013087">
    <property type="entry name" value="Znf_C2H2_type"/>
</dbReference>
<accession>A0ABM1W3D8</accession>
<dbReference type="GeneID" id="101858535"/>
<keyword evidence="2" id="KW-0479">Metal-binding</keyword>
<sequence>MDEETPRNIMTQALFGDSGMLSAVASLLRQHNGTKEKEVQMSTPMLVLTSVPGKDSLHANVVLGSALGKTAGMKLKPDAPTSTEPTGMLSSLEEVHALATASLVASTQRDIAQQLAQEADGLDTPRPSRSSREKKTRQLDPQAKRIQVSKAKQAVLKTAESKVTSEMKTNIVEKTQDSVQPKALTCSFEGCNRKFAWQNHLKYHELTHTNNRQHKCPVEACDKTFFTAQRLNVHLRTHTGERPFACSHPDCGKSFTTAGNLKNHQRIHTGEQPFVCDHRDCSRRFTEQSSLSKHKRTHSGDKPFHCEKCNKTFTQSGSLRKHMLRHQLDEDMRRSSEHASDRFEEEVAEKSHLSRNPNSSPGSCGEVSCSPQVLVLNNSYQGLPTSESMVFSHGLSEHIVTVSGQSMEHTLARSLLNTHGVQEGSLPDKSDELLVLSEAGVYEAGGAPGDIVYATDILDHEEVTHASYVTTQVDYAGHITHADYPHHEEVTGSEDLHQSAVQMGLSEYVSSGCSTDKDMTSDCLHLPDSELIGAEEVTVAAHYSLSSPPPTPTLCRAGDDKLVDSHHFSHPSDGMEDDGVGNGGTIGQDAHPHRTSLVGGVGGSGVSEGGRGSGPHQLSHSPGHQEMHMDPMMECDEEPEKSM</sequence>
<keyword evidence="10" id="KW-0539">Nucleus</keyword>
<keyword evidence="4 11" id="KW-0863">Zinc-finger</keyword>
<dbReference type="SUPFAM" id="SSF57667">
    <property type="entry name" value="beta-beta-alpha zinc fingers"/>
    <property type="match status" value="3"/>
</dbReference>
<dbReference type="RefSeq" id="XP_035829181.1">
    <property type="nucleotide sequence ID" value="XM_035973288.1"/>
</dbReference>
<evidence type="ECO:0000313" key="16">
    <source>
        <dbReference type="RefSeq" id="XP_035829180.1"/>
    </source>
</evidence>
<evidence type="ECO:0000313" key="14">
    <source>
        <dbReference type="Proteomes" id="UP000694888"/>
    </source>
</evidence>
<dbReference type="Proteomes" id="UP000694888">
    <property type="component" value="Unplaced"/>
</dbReference>
<feature type="domain" description="C2H2-type" evidence="13">
    <location>
        <begin position="274"/>
        <end position="303"/>
    </location>
</feature>
<evidence type="ECO:0000313" key="17">
    <source>
        <dbReference type="RefSeq" id="XP_035829181.1"/>
    </source>
</evidence>
<dbReference type="InterPro" id="IPR036236">
    <property type="entry name" value="Znf_C2H2_sf"/>
</dbReference>
<feature type="region of interest" description="Disordered" evidence="12">
    <location>
        <begin position="116"/>
        <end position="146"/>
    </location>
</feature>
<organism evidence="14 17">
    <name type="scientific">Aplysia californica</name>
    <name type="common">California sea hare</name>
    <dbReference type="NCBI Taxonomy" id="6500"/>
    <lineage>
        <taxon>Eukaryota</taxon>
        <taxon>Metazoa</taxon>
        <taxon>Spiralia</taxon>
        <taxon>Lophotrochozoa</taxon>
        <taxon>Mollusca</taxon>
        <taxon>Gastropoda</taxon>
        <taxon>Heterobranchia</taxon>
        <taxon>Euthyneura</taxon>
        <taxon>Tectipleura</taxon>
        <taxon>Aplysiida</taxon>
        <taxon>Aplysioidea</taxon>
        <taxon>Aplysiidae</taxon>
        <taxon>Aplysia</taxon>
    </lineage>
</organism>
<feature type="domain" description="C2H2-type" evidence="13">
    <location>
        <begin position="184"/>
        <end position="213"/>
    </location>
</feature>
<protein>
    <submittedName>
        <fullName evidence="15 16">Zinc finger protein 143</fullName>
    </submittedName>
</protein>
<evidence type="ECO:0000256" key="12">
    <source>
        <dbReference type="SAM" id="MobiDB-lite"/>
    </source>
</evidence>
<feature type="compositionally biased region" description="Gly residues" evidence="12">
    <location>
        <begin position="599"/>
        <end position="613"/>
    </location>
</feature>
<evidence type="ECO:0000256" key="6">
    <source>
        <dbReference type="ARBA" id="ARBA00023015"/>
    </source>
</evidence>
<evidence type="ECO:0000256" key="1">
    <source>
        <dbReference type="ARBA" id="ARBA00004123"/>
    </source>
</evidence>
<dbReference type="PANTHER" id="PTHR14003:SF24">
    <property type="entry name" value="ZINC FINGER PROTEIN 410"/>
    <property type="match status" value="1"/>
</dbReference>
<dbReference type="Pfam" id="PF00096">
    <property type="entry name" value="zf-C2H2"/>
    <property type="match status" value="3"/>
</dbReference>
<evidence type="ECO:0000256" key="5">
    <source>
        <dbReference type="ARBA" id="ARBA00022833"/>
    </source>
</evidence>
<evidence type="ECO:0000256" key="3">
    <source>
        <dbReference type="ARBA" id="ARBA00022737"/>
    </source>
</evidence>
<keyword evidence="5" id="KW-0862">Zinc</keyword>
<feature type="domain" description="C2H2-type" evidence="13">
    <location>
        <begin position="244"/>
        <end position="273"/>
    </location>
</feature>
<keyword evidence="14" id="KW-1185">Reference proteome</keyword>
<feature type="compositionally biased region" description="Acidic residues" evidence="12">
    <location>
        <begin position="633"/>
        <end position="643"/>
    </location>
</feature>
<name>A0ABM1W3D8_APLCA</name>
<dbReference type="Gene3D" id="3.30.160.60">
    <property type="entry name" value="Classic Zinc Finger"/>
    <property type="match status" value="5"/>
</dbReference>
<gene>
    <name evidence="15 16 17" type="primary">LOC101858535</name>
</gene>
<evidence type="ECO:0000313" key="15">
    <source>
        <dbReference type="RefSeq" id="XP_012945456.1"/>
    </source>
</evidence>
<keyword evidence="9" id="KW-0804">Transcription</keyword>
<dbReference type="PROSITE" id="PS50157">
    <property type="entry name" value="ZINC_FINGER_C2H2_2"/>
    <property type="match status" value="5"/>
</dbReference>
<keyword evidence="7" id="KW-0238">DNA-binding</keyword>
<keyword evidence="6" id="KW-0805">Transcription regulation</keyword>
<evidence type="ECO:0000256" key="2">
    <source>
        <dbReference type="ARBA" id="ARBA00022723"/>
    </source>
</evidence>
<evidence type="ECO:0000256" key="9">
    <source>
        <dbReference type="ARBA" id="ARBA00023163"/>
    </source>
</evidence>
<dbReference type="RefSeq" id="XP_012945456.1">
    <property type="nucleotide sequence ID" value="XM_013090002.2"/>
</dbReference>
<evidence type="ECO:0000256" key="10">
    <source>
        <dbReference type="ARBA" id="ARBA00023242"/>
    </source>
</evidence>
<feature type="region of interest" description="Disordered" evidence="12">
    <location>
        <begin position="330"/>
        <end position="364"/>
    </location>
</feature>
<dbReference type="PANTHER" id="PTHR14003">
    <property type="entry name" value="TRANSCRIPTIONAL REPRESSOR PROTEIN YY"/>
    <property type="match status" value="1"/>
</dbReference>
<proteinExistence type="predicted"/>
<reference evidence="15 16" key="1">
    <citation type="submission" date="2025-05" db="UniProtKB">
        <authorList>
            <consortium name="RefSeq"/>
        </authorList>
    </citation>
    <scope>IDENTIFICATION</scope>
</reference>
<evidence type="ECO:0000256" key="4">
    <source>
        <dbReference type="ARBA" id="ARBA00022771"/>
    </source>
</evidence>
<dbReference type="SMART" id="SM00355">
    <property type="entry name" value="ZnF_C2H2"/>
    <property type="match status" value="5"/>
</dbReference>
<evidence type="ECO:0000256" key="7">
    <source>
        <dbReference type="ARBA" id="ARBA00023125"/>
    </source>
</evidence>
<keyword evidence="3" id="KW-0677">Repeat</keyword>
<feature type="region of interest" description="Disordered" evidence="12">
    <location>
        <begin position="567"/>
        <end position="643"/>
    </location>
</feature>
<evidence type="ECO:0000256" key="11">
    <source>
        <dbReference type="PROSITE-ProRule" id="PRU00042"/>
    </source>
</evidence>